<accession>A0A174U006</accession>
<dbReference type="Proteomes" id="UP000095746">
    <property type="component" value="Unassembled WGS sequence"/>
</dbReference>
<dbReference type="EMBL" id="CYZT01000727">
    <property type="protein sequence ID" value="CUQ15944.1"/>
    <property type="molecule type" value="Genomic_DNA"/>
</dbReference>
<gene>
    <name evidence="2" type="ORF">ERS852411_04044</name>
</gene>
<evidence type="ECO:0000313" key="2">
    <source>
        <dbReference type="EMBL" id="CUQ15944.1"/>
    </source>
</evidence>
<evidence type="ECO:0000313" key="3">
    <source>
        <dbReference type="Proteomes" id="UP000095746"/>
    </source>
</evidence>
<reference evidence="2 3" key="1">
    <citation type="submission" date="2015-09" db="EMBL/GenBank/DDBJ databases">
        <authorList>
            <consortium name="Pathogen Informatics"/>
        </authorList>
    </citation>
    <scope>NUCLEOTIDE SEQUENCE [LARGE SCALE GENOMIC DNA]</scope>
    <source>
        <strain evidence="2 3">2789STDY5608854</strain>
    </source>
</reference>
<evidence type="ECO:0000256" key="1">
    <source>
        <dbReference type="SAM" id="MobiDB-lite"/>
    </source>
</evidence>
<proteinExistence type="predicted"/>
<dbReference type="AlphaFoldDB" id="A0A174U006"/>
<organism evidence="2 3">
    <name type="scientific">Flavonifractor plautii</name>
    <name type="common">Fusobacterium plautii</name>
    <dbReference type="NCBI Taxonomy" id="292800"/>
    <lineage>
        <taxon>Bacteria</taxon>
        <taxon>Bacillati</taxon>
        <taxon>Bacillota</taxon>
        <taxon>Clostridia</taxon>
        <taxon>Eubacteriales</taxon>
        <taxon>Oscillospiraceae</taxon>
        <taxon>Flavonifractor</taxon>
    </lineage>
</organism>
<feature type="region of interest" description="Disordered" evidence="1">
    <location>
        <begin position="17"/>
        <end position="43"/>
    </location>
</feature>
<feature type="compositionally biased region" description="Basic residues" evidence="1">
    <location>
        <begin position="33"/>
        <end position="43"/>
    </location>
</feature>
<name>A0A174U006_FLAPL</name>
<sequence>MGFCRMSLIRLRNTGTPYRAKMVSTREPQPSRLRAHTAMSRKR</sequence>
<protein>
    <submittedName>
        <fullName evidence="2">Uncharacterized protein</fullName>
    </submittedName>
</protein>